<dbReference type="AlphaFoldDB" id="A0A0K2UR16"/>
<dbReference type="EMBL" id="HACA01022951">
    <property type="protein sequence ID" value="CDW40312.1"/>
    <property type="molecule type" value="Transcribed_RNA"/>
</dbReference>
<organism evidence="1">
    <name type="scientific">Lepeophtheirus salmonis</name>
    <name type="common">Salmon louse</name>
    <name type="synonym">Caligus salmonis</name>
    <dbReference type="NCBI Taxonomy" id="72036"/>
    <lineage>
        <taxon>Eukaryota</taxon>
        <taxon>Metazoa</taxon>
        <taxon>Ecdysozoa</taxon>
        <taxon>Arthropoda</taxon>
        <taxon>Crustacea</taxon>
        <taxon>Multicrustacea</taxon>
        <taxon>Hexanauplia</taxon>
        <taxon>Copepoda</taxon>
        <taxon>Siphonostomatoida</taxon>
        <taxon>Caligidae</taxon>
        <taxon>Lepeophtheirus</taxon>
    </lineage>
</organism>
<sequence length="72" mass="8887">MSISTAHLSHLTPNYFLPLLAIRTIYLRWEGSRNAKKKKKTELEEMSYFFRYFFIYIERLSKKNLFFFFLNH</sequence>
<name>A0A0K2UR16_LEPSM</name>
<accession>A0A0K2UR16</accession>
<evidence type="ECO:0000313" key="1">
    <source>
        <dbReference type="EMBL" id="CDW40312.1"/>
    </source>
</evidence>
<protein>
    <submittedName>
        <fullName evidence="1">Uncharacterized protein</fullName>
    </submittedName>
</protein>
<reference evidence="1" key="1">
    <citation type="submission" date="2014-05" db="EMBL/GenBank/DDBJ databases">
        <authorList>
            <person name="Chronopoulou M."/>
        </authorList>
    </citation>
    <scope>NUCLEOTIDE SEQUENCE</scope>
    <source>
        <tissue evidence="1">Whole organism</tissue>
    </source>
</reference>
<proteinExistence type="predicted"/>